<protein>
    <submittedName>
        <fullName evidence="7">Transcription factor HMG20</fullName>
    </submittedName>
</protein>
<dbReference type="SUPFAM" id="SSF47095">
    <property type="entry name" value="HMG-box"/>
    <property type="match status" value="1"/>
</dbReference>
<dbReference type="Gene3D" id="1.10.30.10">
    <property type="entry name" value="High mobility group box domain"/>
    <property type="match status" value="1"/>
</dbReference>
<evidence type="ECO:0000256" key="3">
    <source>
        <dbReference type="PROSITE-ProRule" id="PRU00267"/>
    </source>
</evidence>
<keyword evidence="4" id="KW-0175">Coiled coil</keyword>
<feature type="region of interest" description="Disordered" evidence="5">
    <location>
        <begin position="1"/>
        <end position="37"/>
    </location>
</feature>
<evidence type="ECO:0000313" key="7">
    <source>
        <dbReference type="EMBL" id="CAB3253496.1"/>
    </source>
</evidence>
<dbReference type="Pfam" id="PF00505">
    <property type="entry name" value="HMG_box"/>
    <property type="match status" value="1"/>
</dbReference>
<dbReference type="PROSITE" id="PS50118">
    <property type="entry name" value="HMG_BOX_2"/>
    <property type="match status" value="1"/>
</dbReference>
<dbReference type="PANTHER" id="PTHR46040">
    <property type="entry name" value="HIGH MOBILITY GROUP PROTEIN 2"/>
    <property type="match status" value="1"/>
</dbReference>
<dbReference type="InterPro" id="IPR051965">
    <property type="entry name" value="ChromReg_NeuronalGeneExpr"/>
</dbReference>
<keyword evidence="1 3" id="KW-0238">DNA-binding</keyword>
<evidence type="ECO:0000256" key="5">
    <source>
        <dbReference type="SAM" id="MobiDB-lite"/>
    </source>
</evidence>
<evidence type="ECO:0000256" key="2">
    <source>
        <dbReference type="ARBA" id="ARBA00023242"/>
    </source>
</evidence>
<evidence type="ECO:0000259" key="6">
    <source>
        <dbReference type="PROSITE" id="PS50118"/>
    </source>
</evidence>
<sequence>MSQTDDLIGDDMEGSKKTWPRNKRKKTMKDENAPKKPLNGYVLFMNARRESITKQNPNMQFADITKLLGEEWGSMNEKQRSFYLDSAEKERERYKKKMEEYKKTDSYKKFLEKKGDVKQQPQDLIDKSVEEKRNVTTSVEASHKKHSESNIPIFTEHFLDYNKARESELHQLNKANMAYEKQNIVLDKHVANLKNAVEKLNQEIEEQNLKNFELEKKLTGFRSLLLDAFSEIRIPASGMLPTAENIDTYIAEACEMLQGNIDDRSYVTAVQDVMTKVNFQTLEVSQDEHDD</sequence>
<dbReference type="GO" id="GO:0003677">
    <property type="term" value="F:DNA binding"/>
    <property type="evidence" value="ECO:0007669"/>
    <property type="project" value="UniProtKB-UniRule"/>
</dbReference>
<gene>
    <name evidence="7" type="primary">Hmg20</name>
</gene>
<feature type="domain" description="HMG box" evidence="6">
    <location>
        <begin position="34"/>
        <end position="102"/>
    </location>
</feature>
<name>A0A6F9DDW8_9ASCI</name>
<dbReference type="InterPro" id="IPR036910">
    <property type="entry name" value="HMG_box_dom_sf"/>
</dbReference>
<accession>A0A6F9DDW8</accession>
<feature type="DNA-binding region" description="HMG box" evidence="3">
    <location>
        <begin position="34"/>
        <end position="102"/>
    </location>
</feature>
<evidence type="ECO:0000256" key="1">
    <source>
        <dbReference type="ARBA" id="ARBA00023125"/>
    </source>
</evidence>
<dbReference type="SMART" id="SM00398">
    <property type="entry name" value="HMG"/>
    <property type="match status" value="1"/>
</dbReference>
<dbReference type="AlphaFoldDB" id="A0A6F9DDW8"/>
<organism evidence="7">
    <name type="scientific">Phallusia mammillata</name>
    <dbReference type="NCBI Taxonomy" id="59560"/>
    <lineage>
        <taxon>Eukaryota</taxon>
        <taxon>Metazoa</taxon>
        <taxon>Chordata</taxon>
        <taxon>Tunicata</taxon>
        <taxon>Ascidiacea</taxon>
        <taxon>Phlebobranchia</taxon>
        <taxon>Ascidiidae</taxon>
        <taxon>Phallusia</taxon>
    </lineage>
</organism>
<reference evidence="7" key="1">
    <citation type="submission" date="2020-04" db="EMBL/GenBank/DDBJ databases">
        <authorList>
            <person name="Neveu A P."/>
        </authorList>
    </citation>
    <scope>NUCLEOTIDE SEQUENCE</scope>
    <source>
        <tissue evidence="7">Whole embryo</tissue>
    </source>
</reference>
<dbReference type="EMBL" id="LR785782">
    <property type="protein sequence ID" value="CAB3253496.1"/>
    <property type="molecule type" value="mRNA"/>
</dbReference>
<dbReference type="CDD" id="cd21980">
    <property type="entry name" value="HMG-box_HMG20"/>
    <property type="match status" value="1"/>
</dbReference>
<proteinExistence type="evidence at transcript level"/>
<feature type="coiled-coil region" evidence="4">
    <location>
        <begin position="162"/>
        <end position="217"/>
    </location>
</feature>
<keyword evidence="2 3" id="KW-0539">Nucleus</keyword>
<dbReference type="InterPro" id="IPR009071">
    <property type="entry name" value="HMG_box_dom"/>
</dbReference>
<dbReference type="PANTHER" id="PTHR46040:SF3">
    <property type="entry name" value="HIGH MOBILITY GROUP PROTEIN 2"/>
    <property type="match status" value="1"/>
</dbReference>
<feature type="compositionally biased region" description="Basic residues" evidence="5">
    <location>
        <begin position="18"/>
        <end position="27"/>
    </location>
</feature>
<evidence type="ECO:0000256" key="4">
    <source>
        <dbReference type="SAM" id="Coils"/>
    </source>
</evidence>
<dbReference type="GO" id="GO:0005634">
    <property type="term" value="C:nucleus"/>
    <property type="evidence" value="ECO:0007669"/>
    <property type="project" value="UniProtKB-UniRule"/>
</dbReference>
<dbReference type="GO" id="GO:0010468">
    <property type="term" value="P:regulation of gene expression"/>
    <property type="evidence" value="ECO:0007669"/>
    <property type="project" value="TreeGrafter"/>
</dbReference>